<dbReference type="Proteomes" id="UP000320216">
    <property type="component" value="Chromosome"/>
</dbReference>
<feature type="transmembrane region" description="Helical" evidence="1">
    <location>
        <begin position="46"/>
        <end position="65"/>
    </location>
</feature>
<protein>
    <recommendedName>
        <fullName evidence="4">PH domain-containing protein</fullName>
    </recommendedName>
</protein>
<dbReference type="OrthoDB" id="5148800at2"/>
<keyword evidence="1" id="KW-0812">Transmembrane</keyword>
<gene>
    <name evidence="2" type="ORF">FPZ11_11450</name>
</gene>
<keyword evidence="3" id="KW-1185">Reference proteome</keyword>
<keyword evidence="1" id="KW-1133">Transmembrane helix</keyword>
<reference evidence="2 3" key="1">
    <citation type="submission" date="2019-07" db="EMBL/GenBank/DDBJ databases">
        <title>Full genome sequence of Humibacter sp. WJ7-1.</title>
        <authorList>
            <person name="Im W.-T."/>
        </authorList>
    </citation>
    <scope>NUCLEOTIDE SEQUENCE [LARGE SCALE GENOMIC DNA]</scope>
    <source>
        <strain evidence="2 3">WJ7-1</strain>
    </source>
</reference>
<organism evidence="2 3">
    <name type="scientific">Humibacter ginsenosidimutans</name>
    <dbReference type="NCBI Taxonomy" id="2599293"/>
    <lineage>
        <taxon>Bacteria</taxon>
        <taxon>Bacillati</taxon>
        <taxon>Actinomycetota</taxon>
        <taxon>Actinomycetes</taxon>
        <taxon>Micrococcales</taxon>
        <taxon>Microbacteriaceae</taxon>
        <taxon>Humibacter</taxon>
    </lineage>
</organism>
<name>A0A5B8M5S1_9MICO</name>
<sequence>MDRERTVLRPRLGPGIAIAVWVLGVVNLIAFGVLHEWESLVRAVPVVAFVAVAVWVLFGVPAVIVERTAVTVVNPARSIRIPFTKMVDIEPSFSLVLRTTQGRYRAWAAPGGGQPSNEAELLSNEQVASHLALPDDGSFEMSALALPGLTNMSNAAIAALAIRRGMQAASTSVNGVVPVADDSPVSVRWHLVWLGVLVVLLVASVVALVA</sequence>
<feature type="transmembrane region" description="Helical" evidence="1">
    <location>
        <begin position="191"/>
        <end position="209"/>
    </location>
</feature>
<keyword evidence="1" id="KW-0472">Membrane</keyword>
<feature type="transmembrane region" description="Helical" evidence="1">
    <location>
        <begin position="12"/>
        <end position="34"/>
    </location>
</feature>
<dbReference type="KEGG" id="huw:FPZ11_11450"/>
<evidence type="ECO:0008006" key="4">
    <source>
        <dbReference type="Google" id="ProtNLM"/>
    </source>
</evidence>
<dbReference type="EMBL" id="CP042305">
    <property type="protein sequence ID" value="QDZ15294.1"/>
    <property type="molecule type" value="Genomic_DNA"/>
</dbReference>
<proteinExistence type="predicted"/>
<dbReference type="AlphaFoldDB" id="A0A5B8M5S1"/>
<dbReference type="RefSeq" id="WP_146321032.1">
    <property type="nucleotide sequence ID" value="NZ_CP042305.1"/>
</dbReference>
<evidence type="ECO:0000256" key="1">
    <source>
        <dbReference type="SAM" id="Phobius"/>
    </source>
</evidence>
<evidence type="ECO:0000313" key="3">
    <source>
        <dbReference type="Proteomes" id="UP000320216"/>
    </source>
</evidence>
<accession>A0A5B8M5S1</accession>
<evidence type="ECO:0000313" key="2">
    <source>
        <dbReference type="EMBL" id="QDZ15294.1"/>
    </source>
</evidence>